<dbReference type="InterPro" id="IPR022003">
    <property type="entry name" value="RST"/>
</dbReference>
<evidence type="ECO:0000313" key="9">
    <source>
        <dbReference type="Proteomes" id="UP000655225"/>
    </source>
</evidence>
<dbReference type="SUPFAM" id="SSF56399">
    <property type="entry name" value="ADP-ribosylation"/>
    <property type="match status" value="1"/>
</dbReference>
<reference evidence="8 9" key="1">
    <citation type="submission" date="2020-04" db="EMBL/GenBank/DDBJ databases">
        <title>Plant Genome Project.</title>
        <authorList>
            <person name="Zhang R.-G."/>
        </authorList>
    </citation>
    <scope>NUCLEOTIDE SEQUENCE [LARGE SCALE GENOMIC DNA]</scope>
    <source>
        <strain evidence="8">YNK0</strain>
        <tissue evidence="8">Leaf</tissue>
    </source>
</reference>
<dbReference type="InterPro" id="IPR012317">
    <property type="entry name" value="Poly(ADP-ribose)pol_cat_dom"/>
</dbReference>
<evidence type="ECO:0008006" key="10">
    <source>
        <dbReference type="Google" id="ProtNLM"/>
    </source>
</evidence>
<keyword evidence="9" id="KW-1185">Reference proteome</keyword>
<feature type="domain" description="RST" evidence="7">
    <location>
        <begin position="286"/>
        <end position="357"/>
    </location>
</feature>
<keyword evidence="2" id="KW-0217">Developmental protein</keyword>
<evidence type="ECO:0000313" key="8">
    <source>
        <dbReference type="EMBL" id="KAF8390418.1"/>
    </source>
</evidence>
<evidence type="ECO:0000256" key="4">
    <source>
        <dbReference type="ARBA" id="ARBA00023242"/>
    </source>
</evidence>
<evidence type="ECO:0000256" key="3">
    <source>
        <dbReference type="ARBA" id="ARBA00023016"/>
    </source>
</evidence>
<evidence type="ECO:0000256" key="2">
    <source>
        <dbReference type="ARBA" id="ARBA00022473"/>
    </source>
</evidence>
<dbReference type="PANTHER" id="PTHR32263:SF12">
    <property type="entry name" value="INACTIVE POLY [ADP-RIBOSE] POLYMERASE SRO4-RELATED"/>
    <property type="match status" value="1"/>
</dbReference>
<feature type="region of interest" description="Disordered" evidence="5">
    <location>
        <begin position="1"/>
        <end position="74"/>
    </location>
</feature>
<name>A0A835D4Q7_TETSI</name>
<gene>
    <name evidence="8" type="ORF">HHK36_024944</name>
</gene>
<dbReference type="AlphaFoldDB" id="A0A835D4Q7"/>
<dbReference type="PROSITE" id="PS51059">
    <property type="entry name" value="PARP_CATALYTIC"/>
    <property type="match status" value="1"/>
</dbReference>
<dbReference type="PROSITE" id="PS51879">
    <property type="entry name" value="RST"/>
    <property type="match status" value="1"/>
</dbReference>
<dbReference type="GO" id="GO:0005634">
    <property type="term" value="C:nucleus"/>
    <property type="evidence" value="ECO:0007669"/>
    <property type="project" value="UniProtKB-SubCell"/>
</dbReference>
<proteinExistence type="predicted"/>
<dbReference type="OMA" id="YAWYGDS"/>
<dbReference type="OrthoDB" id="6133115at2759"/>
<evidence type="ECO:0000259" key="6">
    <source>
        <dbReference type="PROSITE" id="PS51059"/>
    </source>
</evidence>
<dbReference type="PANTHER" id="PTHR32263">
    <property type="entry name" value="INACTIVE POLY [ADP-RIBOSE] POLYMERASE SRO4-RELATED"/>
    <property type="match status" value="1"/>
</dbReference>
<protein>
    <recommendedName>
        <fullName evidence="10">Poly [ADP-ribose] polymerase</fullName>
    </recommendedName>
</protein>
<evidence type="ECO:0000259" key="7">
    <source>
        <dbReference type="PROSITE" id="PS51879"/>
    </source>
</evidence>
<accession>A0A835D4Q7</accession>
<comment type="caution">
    <text evidence="8">The sequence shown here is derived from an EMBL/GenBank/DDBJ whole genome shotgun (WGS) entry which is preliminary data.</text>
</comment>
<dbReference type="InterPro" id="IPR044964">
    <property type="entry name" value="RCD1/SRO1-5"/>
</dbReference>
<dbReference type="EMBL" id="JABCRI010000018">
    <property type="protein sequence ID" value="KAF8390418.1"/>
    <property type="molecule type" value="Genomic_DNA"/>
</dbReference>
<comment type="subcellular location">
    <subcellularLocation>
        <location evidence="1">Nucleus</location>
    </subcellularLocation>
</comment>
<dbReference type="GO" id="GO:0003950">
    <property type="term" value="F:NAD+ poly-ADP-ribosyltransferase activity"/>
    <property type="evidence" value="ECO:0007669"/>
    <property type="project" value="InterPro"/>
</dbReference>
<organism evidence="8 9">
    <name type="scientific">Tetracentron sinense</name>
    <name type="common">Spur-leaf</name>
    <dbReference type="NCBI Taxonomy" id="13715"/>
    <lineage>
        <taxon>Eukaryota</taxon>
        <taxon>Viridiplantae</taxon>
        <taxon>Streptophyta</taxon>
        <taxon>Embryophyta</taxon>
        <taxon>Tracheophyta</taxon>
        <taxon>Spermatophyta</taxon>
        <taxon>Magnoliopsida</taxon>
        <taxon>Trochodendrales</taxon>
        <taxon>Trochodendraceae</taxon>
        <taxon>Tetracentron</taxon>
    </lineage>
</organism>
<dbReference type="Gene3D" id="3.90.228.10">
    <property type="match status" value="1"/>
</dbReference>
<evidence type="ECO:0000256" key="5">
    <source>
        <dbReference type="SAM" id="MobiDB-lite"/>
    </source>
</evidence>
<feature type="domain" description="PARP catalytic" evidence="6">
    <location>
        <begin position="71"/>
        <end position="290"/>
    </location>
</feature>
<evidence type="ECO:0000256" key="1">
    <source>
        <dbReference type="ARBA" id="ARBA00004123"/>
    </source>
</evidence>
<keyword evidence="4" id="KW-0539">Nucleus</keyword>
<dbReference type="Pfam" id="PF12174">
    <property type="entry name" value="RST"/>
    <property type="match status" value="1"/>
</dbReference>
<keyword evidence="3" id="KW-0346">Stress response</keyword>
<dbReference type="Proteomes" id="UP000655225">
    <property type="component" value="Unassembled WGS sequence"/>
</dbReference>
<feature type="compositionally biased region" description="Polar residues" evidence="5">
    <location>
        <begin position="12"/>
        <end position="52"/>
    </location>
</feature>
<sequence>MAVMENSGERCQLSSLSVGRTDGSSSLGYSNDSTTDTSSEQMENTDLGQSETETSHDQEPLASDCESCTSDASPEQFGVLGGTGMVRLEEGDREHNTIKQKFVSGMGSLGKHSTVVNIHRNSYSGFTGQARLQSFRIFSEAVSTKCGGNANIKYAWYGDSEDGICKIFSHGFSQCGNIGIYGFGIYLTPESSCIDGLKSSILDKNGLRHLLLCRVILGNMEEIHPGSQQFHPSSELFDSGVDNLLAPRRYIVWTTHMNTHILPEYVISFRAPPCLEGFQRMHEPVLKPTSPWMPFPTLISVLSKFLPPRTIGLISKYHSDYLEKKIARQHLIQQMRLIVGDKLLISIIKSFRGKVCVPNKK</sequence>